<dbReference type="AlphaFoldDB" id="A0AAV7VL34"/>
<comment type="caution">
    <text evidence="2">The sequence shown here is derived from an EMBL/GenBank/DDBJ whole genome shotgun (WGS) entry which is preliminary data.</text>
</comment>
<organism evidence="2 3">
    <name type="scientific">Pleurodeles waltl</name>
    <name type="common">Iberian ribbed newt</name>
    <dbReference type="NCBI Taxonomy" id="8319"/>
    <lineage>
        <taxon>Eukaryota</taxon>
        <taxon>Metazoa</taxon>
        <taxon>Chordata</taxon>
        <taxon>Craniata</taxon>
        <taxon>Vertebrata</taxon>
        <taxon>Euteleostomi</taxon>
        <taxon>Amphibia</taxon>
        <taxon>Batrachia</taxon>
        <taxon>Caudata</taxon>
        <taxon>Salamandroidea</taxon>
        <taxon>Salamandridae</taxon>
        <taxon>Pleurodelinae</taxon>
        <taxon>Pleurodeles</taxon>
    </lineage>
</organism>
<gene>
    <name evidence="2" type="ORF">NDU88_004688</name>
</gene>
<evidence type="ECO:0000313" key="3">
    <source>
        <dbReference type="Proteomes" id="UP001066276"/>
    </source>
</evidence>
<protein>
    <submittedName>
        <fullName evidence="2">Uncharacterized protein</fullName>
    </submittedName>
</protein>
<accession>A0AAV7VL34</accession>
<reference evidence="2" key="1">
    <citation type="journal article" date="2022" name="bioRxiv">
        <title>Sequencing and chromosome-scale assembly of the giantPleurodeles waltlgenome.</title>
        <authorList>
            <person name="Brown T."/>
            <person name="Elewa A."/>
            <person name="Iarovenko S."/>
            <person name="Subramanian E."/>
            <person name="Araus A.J."/>
            <person name="Petzold A."/>
            <person name="Susuki M."/>
            <person name="Suzuki K.-i.T."/>
            <person name="Hayashi T."/>
            <person name="Toyoda A."/>
            <person name="Oliveira C."/>
            <person name="Osipova E."/>
            <person name="Leigh N.D."/>
            <person name="Simon A."/>
            <person name="Yun M.H."/>
        </authorList>
    </citation>
    <scope>NUCLEOTIDE SEQUENCE</scope>
    <source>
        <strain evidence="2">20211129_DDA</strain>
        <tissue evidence="2">Liver</tissue>
    </source>
</reference>
<dbReference type="EMBL" id="JANPWB010000003">
    <property type="protein sequence ID" value="KAJ1200867.1"/>
    <property type="molecule type" value="Genomic_DNA"/>
</dbReference>
<sequence>MASSRGGESGEHAGELCTTLMRGTSNRFLPLADKERMEGDEESHSVLAGSWALDNNSLEFTKEELAELEGSQEQEHASMSSELPVSDGTKETRHQREADSHLSLSIFCGAD</sequence>
<dbReference type="Proteomes" id="UP001066276">
    <property type="component" value="Chromosome 2_1"/>
</dbReference>
<feature type="region of interest" description="Disordered" evidence="1">
    <location>
        <begin position="65"/>
        <end position="111"/>
    </location>
</feature>
<proteinExistence type="predicted"/>
<evidence type="ECO:0000313" key="2">
    <source>
        <dbReference type="EMBL" id="KAJ1200867.1"/>
    </source>
</evidence>
<evidence type="ECO:0000256" key="1">
    <source>
        <dbReference type="SAM" id="MobiDB-lite"/>
    </source>
</evidence>
<feature type="compositionally biased region" description="Basic and acidic residues" evidence="1">
    <location>
        <begin position="88"/>
        <end position="100"/>
    </location>
</feature>
<name>A0AAV7VL34_PLEWA</name>
<keyword evidence="3" id="KW-1185">Reference proteome</keyword>